<dbReference type="InterPro" id="IPR018490">
    <property type="entry name" value="cNMP-bd_dom_sf"/>
</dbReference>
<dbReference type="SMART" id="SM00100">
    <property type="entry name" value="cNMP"/>
    <property type="match status" value="1"/>
</dbReference>
<feature type="domain" description="Cyclic nucleotide-binding" evidence="1">
    <location>
        <begin position="17"/>
        <end position="115"/>
    </location>
</feature>
<dbReference type="PANTHER" id="PTHR11635:SF152">
    <property type="entry name" value="CAMP-DEPENDENT PROTEIN KINASE TYPE I REGULATORY SUBUNIT-RELATED"/>
    <property type="match status" value="1"/>
</dbReference>
<dbReference type="KEGG" id="euz:DVS28_a0630"/>
<dbReference type="InterPro" id="IPR050503">
    <property type="entry name" value="cAMP-dep_PK_reg_su-like"/>
</dbReference>
<organism evidence="2 3">
    <name type="scientific">Euzebya pacifica</name>
    <dbReference type="NCBI Taxonomy" id="1608957"/>
    <lineage>
        <taxon>Bacteria</taxon>
        <taxon>Bacillati</taxon>
        <taxon>Actinomycetota</taxon>
        <taxon>Nitriliruptoria</taxon>
        <taxon>Euzebyales</taxon>
    </lineage>
</organism>
<evidence type="ECO:0000259" key="1">
    <source>
        <dbReference type="PROSITE" id="PS50042"/>
    </source>
</evidence>
<dbReference type="SUPFAM" id="SSF51206">
    <property type="entry name" value="cAMP-binding domain-like"/>
    <property type="match status" value="1"/>
</dbReference>
<evidence type="ECO:0000313" key="3">
    <source>
        <dbReference type="Proteomes" id="UP000264006"/>
    </source>
</evidence>
<gene>
    <name evidence="2" type="ORF">DVS28_a0630</name>
</gene>
<dbReference type="RefSeq" id="WP_164709869.1">
    <property type="nucleotide sequence ID" value="NZ_CAXIBR010000026.1"/>
</dbReference>
<dbReference type="Gene3D" id="2.60.120.10">
    <property type="entry name" value="Jelly Rolls"/>
    <property type="match status" value="1"/>
</dbReference>
<keyword evidence="3" id="KW-1185">Reference proteome</keyword>
<dbReference type="AlphaFoldDB" id="A0A346XSY5"/>
<protein>
    <submittedName>
        <fullName evidence="2">NADH dehydrogenase</fullName>
    </submittedName>
</protein>
<evidence type="ECO:0000313" key="2">
    <source>
        <dbReference type="EMBL" id="AXV05332.1"/>
    </source>
</evidence>
<dbReference type="PANTHER" id="PTHR11635">
    <property type="entry name" value="CAMP-DEPENDENT PROTEIN KINASE REGULATORY CHAIN"/>
    <property type="match status" value="1"/>
</dbReference>
<dbReference type="Pfam" id="PF00027">
    <property type="entry name" value="cNMP_binding"/>
    <property type="match status" value="1"/>
</dbReference>
<accession>A0A346XSY5</accession>
<dbReference type="CDD" id="cd00038">
    <property type="entry name" value="CAP_ED"/>
    <property type="match status" value="1"/>
</dbReference>
<dbReference type="GO" id="GO:0005829">
    <property type="term" value="C:cytosol"/>
    <property type="evidence" value="ECO:0007669"/>
    <property type="project" value="TreeGrafter"/>
</dbReference>
<sequence length="137" mass="14862">MFRRRDPKTDVIRRLPAFADQSTRRVADASKVLDLVTVEAGHTLLTQGDLGHEFYLVVEGRARVERDGQVIAHISDGAVIGEMALVGAGRRNATVVAETEMVLATSTRPYFAGLVAEFPGFGRQVRQASEARTAVPA</sequence>
<dbReference type="Proteomes" id="UP000264006">
    <property type="component" value="Chromosome"/>
</dbReference>
<proteinExistence type="predicted"/>
<dbReference type="PROSITE" id="PS50042">
    <property type="entry name" value="CNMP_BINDING_3"/>
    <property type="match status" value="1"/>
</dbReference>
<dbReference type="GO" id="GO:0005952">
    <property type="term" value="C:cAMP-dependent protein kinase complex"/>
    <property type="evidence" value="ECO:0007669"/>
    <property type="project" value="InterPro"/>
</dbReference>
<reference evidence="2 3" key="1">
    <citation type="submission" date="2018-09" db="EMBL/GenBank/DDBJ databases">
        <title>Complete genome sequence of Euzebya sp. DY32-46 isolated from seawater of Pacific Ocean.</title>
        <authorList>
            <person name="Xu L."/>
            <person name="Wu Y.-H."/>
            <person name="Xu X.-W."/>
        </authorList>
    </citation>
    <scope>NUCLEOTIDE SEQUENCE [LARGE SCALE GENOMIC DNA]</scope>
    <source>
        <strain evidence="2 3">DY32-46</strain>
    </source>
</reference>
<dbReference type="InterPro" id="IPR000595">
    <property type="entry name" value="cNMP-bd_dom"/>
</dbReference>
<name>A0A346XSY5_9ACTN</name>
<dbReference type="EMBL" id="CP031165">
    <property type="protein sequence ID" value="AXV05332.1"/>
    <property type="molecule type" value="Genomic_DNA"/>
</dbReference>
<dbReference type="InterPro" id="IPR014710">
    <property type="entry name" value="RmlC-like_jellyroll"/>
</dbReference>